<name>A0A091BBK1_9GAMM</name>
<evidence type="ECO:0000256" key="1">
    <source>
        <dbReference type="SAM" id="Phobius"/>
    </source>
</evidence>
<sequence length="462" mass="50367">MFVLVSFFVVWRVESGWKFVVTPFLFLAFFELVRVLPPFFIAGQFGVTDEITPLMAALLAYISALAGFVLAYGYKGTSRTRTVALARVNTGDLPSRRGELMGAMAVLLVLIGSGLWLFGGLPPVGQALAGMFSGDDGRELAGFVSERRFELTKGAYFGAQYRGQGLINSVQRIGWTLMLGYLLLRWLDRRRSRLRLAAFAGGVFLAWMFVAGDGTRGPFLNVMMVVVAVYSLRQPLSARTVTALFAGGFALAIGLSMYSNKMYSSLEELSPREFIADASAKITNRIVLGNGMNDVIAVDLVENDYLPKRWGRVHFRDAVAAIPGVNYGVPLAHELYVILNPGGRRTTFLSGTYLSTVYVDFGMAGLVPIFLLIGMAIGKAQLWLFSRVRTQWRLAAAASLAFMSVQLLRSGFIGIGSQLIVFGALLLLHALVARFGRVFAARIASTSGRTPPPAPLRGAPMR</sequence>
<feature type="transmembrane region" description="Helical" evidence="1">
    <location>
        <begin position="357"/>
        <end position="378"/>
    </location>
</feature>
<proteinExistence type="predicted"/>
<feature type="transmembrane region" description="Helical" evidence="1">
    <location>
        <begin position="100"/>
        <end position="121"/>
    </location>
</feature>
<accession>A0A091BBK1</accession>
<keyword evidence="1" id="KW-0812">Transmembrane</keyword>
<feature type="transmembrane region" description="Helical" evidence="1">
    <location>
        <begin position="240"/>
        <end position="259"/>
    </location>
</feature>
<reference evidence="2 3" key="1">
    <citation type="submission" date="2013-09" db="EMBL/GenBank/DDBJ databases">
        <title>Genome sequencing of Arenimonas composti.</title>
        <authorList>
            <person name="Chen F."/>
            <person name="Wang G."/>
        </authorList>
    </citation>
    <scope>NUCLEOTIDE SEQUENCE [LARGE SCALE GENOMIC DNA]</scope>
    <source>
        <strain evidence="2 3">TR7-09</strain>
    </source>
</reference>
<organism evidence="2 3">
    <name type="scientific">Arenimonas composti TR7-09 = DSM 18010</name>
    <dbReference type="NCBI Taxonomy" id="1121013"/>
    <lineage>
        <taxon>Bacteria</taxon>
        <taxon>Pseudomonadati</taxon>
        <taxon>Pseudomonadota</taxon>
        <taxon>Gammaproteobacteria</taxon>
        <taxon>Lysobacterales</taxon>
        <taxon>Lysobacteraceae</taxon>
        <taxon>Arenimonas</taxon>
    </lineage>
</organism>
<dbReference type="STRING" id="1121013.GCA_000426365_01283"/>
<evidence type="ECO:0008006" key="4">
    <source>
        <dbReference type="Google" id="ProtNLM"/>
    </source>
</evidence>
<feature type="transmembrane region" description="Helical" evidence="1">
    <location>
        <begin position="54"/>
        <end position="74"/>
    </location>
</feature>
<dbReference type="EMBL" id="AWXU01000047">
    <property type="protein sequence ID" value="KFN48877.1"/>
    <property type="molecule type" value="Genomic_DNA"/>
</dbReference>
<dbReference type="AlphaFoldDB" id="A0A091BBK1"/>
<evidence type="ECO:0000313" key="2">
    <source>
        <dbReference type="EMBL" id="KFN48877.1"/>
    </source>
</evidence>
<keyword evidence="1" id="KW-0472">Membrane</keyword>
<feature type="transmembrane region" description="Helical" evidence="1">
    <location>
        <begin position="25"/>
        <end position="47"/>
    </location>
</feature>
<dbReference type="eggNOG" id="ENOG5033ZV2">
    <property type="taxonomic scope" value="Bacteria"/>
</dbReference>
<keyword evidence="1" id="KW-1133">Transmembrane helix</keyword>
<protein>
    <recommendedName>
        <fullName evidence="4">Oligosaccharide repeat unit polymerase</fullName>
    </recommendedName>
</protein>
<gene>
    <name evidence="2" type="ORF">P873_13065</name>
</gene>
<evidence type="ECO:0000313" key="3">
    <source>
        <dbReference type="Proteomes" id="UP000029391"/>
    </source>
</evidence>
<feature type="transmembrane region" description="Helical" evidence="1">
    <location>
        <begin position="194"/>
        <end position="211"/>
    </location>
</feature>
<keyword evidence="3" id="KW-1185">Reference proteome</keyword>
<feature type="transmembrane region" description="Helical" evidence="1">
    <location>
        <begin position="415"/>
        <end position="433"/>
    </location>
</feature>
<comment type="caution">
    <text evidence="2">The sequence shown here is derived from an EMBL/GenBank/DDBJ whole genome shotgun (WGS) entry which is preliminary data.</text>
</comment>
<dbReference type="Proteomes" id="UP000029391">
    <property type="component" value="Unassembled WGS sequence"/>
</dbReference>